<evidence type="ECO:0000313" key="5">
    <source>
        <dbReference type="EMBL" id="VVC88295.1"/>
    </source>
</evidence>
<evidence type="ECO:0000256" key="1">
    <source>
        <dbReference type="ARBA" id="ARBA00022603"/>
    </source>
</evidence>
<dbReference type="Pfam" id="PF01209">
    <property type="entry name" value="Ubie_methyltran"/>
    <property type="match status" value="1"/>
</dbReference>
<keyword evidence="1" id="KW-0489">Methyltransferase</keyword>
<evidence type="ECO:0000256" key="3">
    <source>
        <dbReference type="ARBA" id="ARBA00022691"/>
    </source>
</evidence>
<gene>
    <name evidence="5" type="ORF">LSINAPIS_LOCUS1708</name>
</gene>
<dbReference type="PROSITE" id="PS01183">
    <property type="entry name" value="UBIE_1"/>
    <property type="match status" value="1"/>
</dbReference>
<dbReference type="InterPro" id="IPR023576">
    <property type="entry name" value="UbiE/COQ5_MeTrFase_CS"/>
</dbReference>
<dbReference type="Gene3D" id="3.40.50.150">
    <property type="entry name" value="Vaccinia Virus protein VP39"/>
    <property type="match status" value="1"/>
</dbReference>
<dbReference type="SUPFAM" id="SSF53335">
    <property type="entry name" value="S-adenosyl-L-methionine-dependent methyltransferases"/>
    <property type="match status" value="1"/>
</dbReference>
<sequence>MALRKLLLENQLVSQHLRRCRQMCAQAAVKVENVNSTKHTHFGFQTISEEEKTKKVHEVFETVADKYDLMNDVMSFGIHRIWKDIFMQRLAPRPGTKLLDMAGGTGDITFRYINYIKNLNQGVNEKSTSVTGYTKDPCVEMQWLCADAEKLPLPDEYLTHLHLLLTL</sequence>
<keyword evidence="3" id="KW-0949">S-adenosyl-L-methionine</keyword>
<evidence type="ECO:0008006" key="7">
    <source>
        <dbReference type="Google" id="ProtNLM"/>
    </source>
</evidence>
<keyword evidence="6" id="KW-1185">Reference proteome</keyword>
<keyword evidence="2" id="KW-0808">Transferase</keyword>
<organism evidence="5 6">
    <name type="scientific">Leptidea sinapis</name>
    <dbReference type="NCBI Taxonomy" id="189913"/>
    <lineage>
        <taxon>Eukaryota</taxon>
        <taxon>Metazoa</taxon>
        <taxon>Ecdysozoa</taxon>
        <taxon>Arthropoda</taxon>
        <taxon>Hexapoda</taxon>
        <taxon>Insecta</taxon>
        <taxon>Pterygota</taxon>
        <taxon>Neoptera</taxon>
        <taxon>Endopterygota</taxon>
        <taxon>Lepidoptera</taxon>
        <taxon>Glossata</taxon>
        <taxon>Ditrysia</taxon>
        <taxon>Papilionoidea</taxon>
        <taxon>Pieridae</taxon>
        <taxon>Dismorphiinae</taxon>
        <taxon>Leptidea</taxon>
    </lineage>
</organism>
<dbReference type="AlphaFoldDB" id="A0A5E4PT55"/>
<dbReference type="GO" id="GO:0032259">
    <property type="term" value="P:methylation"/>
    <property type="evidence" value="ECO:0007669"/>
    <property type="project" value="UniProtKB-KW"/>
</dbReference>
<dbReference type="InterPro" id="IPR029063">
    <property type="entry name" value="SAM-dependent_MTases_sf"/>
</dbReference>
<protein>
    <recommendedName>
        <fullName evidence="7">2-methoxy-6-polyprenyl-1,4-benzoquinol methylase, mitochondrial</fullName>
    </recommendedName>
</protein>
<accession>A0A5E4PT55</accession>
<evidence type="ECO:0000256" key="4">
    <source>
        <dbReference type="ARBA" id="ARBA00046387"/>
    </source>
</evidence>
<dbReference type="PROSITE" id="PS51608">
    <property type="entry name" value="SAM_MT_UBIE"/>
    <property type="match status" value="1"/>
</dbReference>
<comment type="subunit">
    <text evidence="4">Component of a multi-subunit COQ enzyme complex, composed of at least COQ3, COQ4, COQ5, COQ6, COQ7 and COQ9. Interacts with PYURF; the interaction is direct, stabilizes COQ5 protein and associates PYURF with COQ enzyme complex.</text>
</comment>
<dbReference type="EMBL" id="FZQP02000282">
    <property type="protein sequence ID" value="VVC88295.1"/>
    <property type="molecule type" value="Genomic_DNA"/>
</dbReference>
<reference evidence="5 6" key="1">
    <citation type="submission" date="2017-07" db="EMBL/GenBank/DDBJ databases">
        <authorList>
            <person name="Talla V."/>
            <person name="Backstrom N."/>
        </authorList>
    </citation>
    <scope>NUCLEOTIDE SEQUENCE [LARGE SCALE GENOMIC DNA]</scope>
</reference>
<evidence type="ECO:0000313" key="6">
    <source>
        <dbReference type="Proteomes" id="UP000324832"/>
    </source>
</evidence>
<name>A0A5E4PT55_9NEOP</name>
<dbReference type="GO" id="GO:0008425">
    <property type="term" value="F:2-methoxy-6-polyprenyl-1,4-benzoquinol methyltransferase activity"/>
    <property type="evidence" value="ECO:0007669"/>
    <property type="project" value="TreeGrafter"/>
</dbReference>
<proteinExistence type="predicted"/>
<evidence type="ECO:0000256" key="2">
    <source>
        <dbReference type="ARBA" id="ARBA00022679"/>
    </source>
</evidence>
<dbReference type="PANTHER" id="PTHR43591">
    <property type="entry name" value="METHYLTRANSFERASE"/>
    <property type="match status" value="1"/>
</dbReference>
<dbReference type="InterPro" id="IPR004033">
    <property type="entry name" value="UbiE/COQ5_MeTrFase"/>
</dbReference>
<dbReference type="Proteomes" id="UP000324832">
    <property type="component" value="Unassembled WGS sequence"/>
</dbReference>
<dbReference type="PANTHER" id="PTHR43591:SF24">
    <property type="entry name" value="2-METHOXY-6-POLYPRENYL-1,4-BENZOQUINOL METHYLASE, MITOCHONDRIAL"/>
    <property type="match status" value="1"/>
</dbReference>